<comment type="caution">
    <text evidence="3">The sequence shown here is derived from an EMBL/GenBank/DDBJ whole genome shotgun (WGS) entry which is preliminary data.</text>
</comment>
<reference evidence="3" key="2">
    <citation type="journal article" date="2023" name="Science">
        <title>Genomic signatures of disease resistance in endangered staghorn corals.</title>
        <authorList>
            <person name="Vollmer S.V."/>
            <person name="Selwyn J.D."/>
            <person name="Despard B.A."/>
            <person name="Roesel C.L."/>
        </authorList>
    </citation>
    <scope>NUCLEOTIDE SEQUENCE</scope>
    <source>
        <strain evidence="3">K2</strain>
    </source>
</reference>
<dbReference type="SUPFAM" id="SSF50998">
    <property type="entry name" value="Quinoprotein alcohol dehydrogenase-like"/>
    <property type="match status" value="1"/>
</dbReference>
<organism evidence="3 4">
    <name type="scientific">Acropora cervicornis</name>
    <name type="common">Staghorn coral</name>
    <dbReference type="NCBI Taxonomy" id="6130"/>
    <lineage>
        <taxon>Eukaryota</taxon>
        <taxon>Metazoa</taxon>
        <taxon>Cnidaria</taxon>
        <taxon>Anthozoa</taxon>
        <taxon>Hexacorallia</taxon>
        <taxon>Scleractinia</taxon>
        <taxon>Astrocoeniina</taxon>
        <taxon>Acroporidae</taxon>
        <taxon>Acropora</taxon>
    </lineage>
</organism>
<comment type="subcellular location">
    <subcellularLocation>
        <location evidence="1">Nucleus</location>
    </subcellularLocation>
</comment>
<accession>A0AAD9PUD1</accession>
<dbReference type="Proteomes" id="UP001249851">
    <property type="component" value="Unassembled WGS sequence"/>
</dbReference>
<dbReference type="EMBL" id="JARQWQ010000137">
    <property type="protein sequence ID" value="KAK2548830.1"/>
    <property type="molecule type" value="Genomic_DNA"/>
</dbReference>
<sequence>QVYDTATGCRIRSFRDPNSSNKYYKNLATFNPTDDLVLNDGVLWDVNGNRVIHKFDKLNNFVSGVFHPSGLEIIISSEIWDLRSFRLLDNCPSLEHCRVIFNNGGDVMYGVKHLSESIAKPVVSDLFGPYESSFRTVDATDHQPIATIDVKKTIFDLCTDITDCFVAVIEERAVPSESVCQVYEVGRMRGAEDEQIVLSVGHQGLQLNKPQACCSVF</sequence>
<dbReference type="GO" id="GO:0005634">
    <property type="term" value="C:nucleus"/>
    <property type="evidence" value="ECO:0007669"/>
    <property type="project" value="UniProtKB-SubCell"/>
</dbReference>
<reference evidence="3" key="1">
    <citation type="journal article" date="2023" name="G3 (Bethesda)">
        <title>Whole genome assembly and annotation of the endangered Caribbean coral Acropora cervicornis.</title>
        <authorList>
            <person name="Selwyn J.D."/>
            <person name="Vollmer S.V."/>
        </authorList>
    </citation>
    <scope>NUCLEOTIDE SEQUENCE</scope>
    <source>
        <strain evidence="3">K2</strain>
    </source>
</reference>
<dbReference type="AlphaFoldDB" id="A0AAD9PUD1"/>
<dbReference type="InterPro" id="IPR033270">
    <property type="entry name" value="VPRBP/DCAF1"/>
</dbReference>
<evidence type="ECO:0000256" key="2">
    <source>
        <dbReference type="ARBA" id="ARBA00023242"/>
    </source>
</evidence>
<evidence type="ECO:0000313" key="4">
    <source>
        <dbReference type="Proteomes" id="UP001249851"/>
    </source>
</evidence>
<dbReference type="Gene3D" id="2.130.10.10">
    <property type="entry name" value="YVTN repeat-like/Quinoprotein amine dehydrogenase"/>
    <property type="match status" value="1"/>
</dbReference>
<gene>
    <name evidence="3" type="ORF">P5673_030873</name>
</gene>
<dbReference type="GO" id="GO:0080008">
    <property type="term" value="C:Cul4-RING E3 ubiquitin ligase complex"/>
    <property type="evidence" value="ECO:0007669"/>
    <property type="project" value="TreeGrafter"/>
</dbReference>
<proteinExistence type="predicted"/>
<name>A0AAD9PUD1_ACRCE</name>
<evidence type="ECO:0000313" key="3">
    <source>
        <dbReference type="EMBL" id="KAK2548830.1"/>
    </source>
</evidence>
<feature type="non-terminal residue" evidence="3">
    <location>
        <position position="1"/>
    </location>
</feature>
<evidence type="ECO:0000256" key="1">
    <source>
        <dbReference type="ARBA" id="ARBA00004123"/>
    </source>
</evidence>
<dbReference type="PANTHER" id="PTHR13129:SF4">
    <property type="entry name" value="DDB1- AND CUL4-ASSOCIATED FACTOR 1"/>
    <property type="match status" value="1"/>
</dbReference>
<dbReference type="InterPro" id="IPR015943">
    <property type="entry name" value="WD40/YVTN_repeat-like_dom_sf"/>
</dbReference>
<dbReference type="InterPro" id="IPR011047">
    <property type="entry name" value="Quinoprotein_ADH-like_sf"/>
</dbReference>
<keyword evidence="2" id="KW-0539">Nucleus</keyword>
<keyword evidence="4" id="KW-1185">Reference proteome</keyword>
<dbReference type="PANTHER" id="PTHR13129">
    <property type="entry name" value="VPRBP PROTEIN-RELATED"/>
    <property type="match status" value="1"/>
</dbReference>
<dbReference type="GO" id="GO:0016567">
    <property type="term" value="P:protein ubiquitination"/>
    <property type="evidence" value="ECO:0007669"/>
    <property type="project" value="InterPro"/>
</dbReference>
<protein>
    <submittedName>
        <fullName evidence="3">DDB1- and CUL4-associated factor 1</fullName>
    </submittedName>
</protein>